<accession>A0A2Z5R1X0</accession>
<evidence type="ECO:0000313" key="2">
    <source>
        <dbReference type="Proteomes" id="UP000250241"/>
    </source>
</evidence>
<dbReference type="KEGG" id="raj:RA11412_2177"/>
<reference evidence="1 2" key="1">
    <citation type="submission" date="2016-10" db="EMBL/GenBank/DDBJ databases">
        <title>Genome sequence of Rothia aeria strain JCM11412.</title>
        <authorList>
            <person name="Nambu T."/>
        </authorList>
    </citation>
    <scope>NUCLEOTIDE SEQUENCE [LARGE SCALE GENOMIC DNA]</scope>
    <source>
        <strain evidence="1 2">JCM 11412</strain>
    </source>
</reference>
<organism evidence="1 2">
    <name type="scientific">Rothia aeria</name>
    <dbReference type="NCBI Taxonomy" id="172042"/>
    <lineage>
        <taxon>Bacteria</taxon>
        <taxon>Bacillati</taxon>
        <taxon>Actinomycetota</taxon>
        <taxon>Actinomycetes</taxon>
        <taxon>Micrococcales</taxon>
        <taxon>Micrococcaceae</taxon>
        <taxon>Rothia</taxon>
    </lineage>
</organism>
<sequence length="48" mass="5560">MGDLAKRKISLFFTPENRSNAKPEYGVRPSLRSPYRRVRQGMCFWAAA</sequence>
<name>A0A2Z5R1X0_9MICC</name>
<evidence type="ECO:0000313" key="1">
    <source>
        <dbReference type="EMBL" id="BAV88476.1"/>
    </source>
</evidence>
<keyword evidence="2" id="KW-1185">Reference proteome</keyword>
<protein>
    <submittedName>
        <fullName evidence="1">Uncharacterized protein</fullName>
    </submittedName>
</protein>
<proteinExistence type="predicted"/>
<dbReference type="EMBL" id="AP017895">
    <property type="protein sequence ID" value="BAV88476.1"/>
    <property type="molecule type" value="Genomic_DNA"/>
</dbReference>
<gene>
    <name evidence="1" type="ORF">RA11412_2177</name>
</gene>
<dbReference type="AlphaFoldDB" id="A0A2Z5R1X0"/>
<dbReference type="Proteomes" id="UP000250241">
    <property type="component" value="Chromosome"/>
</dbReference>